<dbReference type="GO" id="GO:0016020">
    <property type="term" value="C:membrane"/>
    <property type="evidence" value="ECO:0007669"/>
    <property type="project" value="UniProtKB-SubCell"/>
</dbReference>
<accession>A0AA38F642</accession>
<keyword evidence="1" id="KW-0406">Ion transport</keyword>
<dbReference type="PANTHER" id="PTHR45651:SF11">
    <property type="entry name" value="CYCLIC NUCLEOTIDE-GATED ION CHANNEL 20, CHLOROPLASTIC-RELATED"/>
    <property type="match status" value="1"/>
</dbReference>
<keyword evidence="5" id="KW-1185">Reference proteome</keyword>
<feature type="non-terminal residue" evidence="4">
    <location>
        <position position="192"/>
    </location>
</feature>
<dbReference type="InterPro" id="IPR018490">
    <property type="entry name" value="cNMP-bd_dom_sf"/>
</dbReference>
<evidence type="ECO:0000259" key="3">
    <source>
        <dbReference type="PROSITE" id="PS50042"/>
    </source>
</evidence>
<protein>
    <recommendedName>
        <fullName evidence="3">Cyclic nucleotide-binding domain-containing protein</fullName>
    </recommendedName>
</protein>
<evidence type="ECO:0000313" key="5">
    <source>
        <dbReference type="Proteomes" id="UP000824469"/>
    </source>
</evidence>
<dbReference type="OMA" id="RIGHPID"/>
<dbReference type="AlphaFoldDB" id="A0AA38F642"/>
<feature type="domain" description="Cyclic nucleotide-binding" evidence="3">
    <location>
        <begin position="59"/>
        <end position="127"/>
    </location>
</feature>
<dbReference type="PROSITE" id="PS50042">
    <property type="entry name" value="CNMP_BINDING_3"/>
    <property type="match status" value="1"/>
</dbReference>
<gene>
    <name evidence="4" type="ORF">KI387_034482</name>
</gene>
<dbReference type="GO" id="GO:0034220">
    <property type="term" value="P:monoatomic ion transmembrane transport"/>
    <property type="evidence" value="ECO:0007669"/>
    <property type="project" value="UniProtKB-KW"/>
</dbReference>
<organism evidence="4 5">
    <name type="scientific">Taxus chinensis</name>
    <name type="common">Chinese yew</name>
    <name type="synonym">Taxus wallichiana var. chinensis</name>
    <dbReference type="NCBI Taxonomy" id="29808"/>
    <lineage>
        <taxon>Eukaryota</taxon>
        <taxon>Viridiplantae</taxon>
        <taxon>Streptophyta</taxon>
        <taxon>Embryophyta</taxon>
        <taxon>Tracheophyta</taxon>
        <taxon>Spermatophyta</taxon>
        <taxon>Pinopsida</taxon>
        <taxon>Pinidae</taxon>
        <taxon>Conifers II</taxon>
        <taxon>Cupressales</taxon>
        <taxon>Taxaceae</taxon>
        <taxon>Taxus</taxon>
    </lineage>
</organism>
<dbReference type="Gene3D" id="1.10.287.630">
    <property type="entry name" value="Helix hairpin bin"/>
    <property type="match status" value="1"/>
</dbReference>
<dbReference type="InterPro" id="IPR000595">
    <property type="entry name" value="cNMP-bd_dom"/>
</dbReference>
<dbReference type="Gene3D" id="2.60.120.10">
    <property type="entry name" value="Jelly Rolls"/>
    <property type="match status" value="1"/>
</dbReference>
<evidence type="ECO:0000256" key="1">
    <source>
        <dbReference type="ARBA" id="ARBA00023286"/>
    </source>
</evidence>
<comment type="caution">
    <text evidence="4">The sequence shown here is derived from an EMBL/GenBank/DDBJ whole genome shotgun (WGS) entry which is preliminary data.</text>
</comment>
<name>A0AA38F642_TAXCH</name>
<dbReference type="EMBL" id="JAHRHJ020003813">
    <property type="protein sequence ID" value="KAH9290365.1"/>
    <property type="molecule type" value="Genomic_DNA"/>
</dbReference>
<evidence type="ECO:0000256" key="2">
    <source>
        <dbReference type="ARBA" id="ARBA00023303"/>
    </source>
</evidence>
<dbReference type="CDD" id="cd00038">
    <property type="entry name" value="CAP_ED"/>
    <property type="match status" value="1"/>
</dbReference>
<reference evidence="4 5" key="1">
    <citation type="journal article" date="2021" name="Nat. Plants">
        <title>The Taxus genome provides insights into paclitaxel biosynthesis.</title>
        <authorList>
            <person name="Xiong X."/>
            <person name="Gou J."/>
            <person name="Liao Q."/>
            <person name="Li Y."/>
            <person name="Zhou Q."/>
            <person name="Bi G."/>
            <person name="Li C."/>
            <person name="Du R."/>
            <person name="Wang X."/>
            <person name="Sun T."/>
            <person name="Guo L."/>
            <person name="Liang H."/>
            <person name="Lu P."/>
            <person name="Wu Y."/>
            <person name="Zhang Z."/>
            <person name="Ro D.K."/>
            <person name="Shang Y."/>
            <person name="Huang S."/>
            <person name="Yan J."/>
        </authorList>
    </citation>
    <scope>NUCLEOTIDE SEQUENCE [LARGE SCALE GENOMIC DNA]</scope>
    <source>
        <strain evidence="4">Ta-2019</strain>
    </source>
</reference>
<dbReference type="InterPro" id="IPR014710">
    <property type="entry name" value="RmlC-like_jellyroll"/>
</dbReference>
<evidence type="ECO:0000313" key="4">
    <source>
        <dbReference type="EMBL" id="KAH9290365.1"/>
    </source>
</evidence>
<dbReference type="SUPFAM" id="SSF51206">
    <property type="entry name" value="cAMP-binding domain-like"/>
    <property type="match status" value="1"/>
</dbReference>
<keyword evidence="1" id="KW-1071">Ligand-gated ion channel</keyword>
<dbReference type="Proteomes" id="UP000824469">
    <property type="component" value="Unassembled WGS sequence"/>
</dbReference>
<sequence length="192" mass="22419">MERRRFSPLMRRRVRQSERFKWAANQGVNEEELMEDLPEDIQREIRRHICLDLLKKVRIFTVMDDQVLDAFCERLRQRLYIGKSEILRIGHPIDMMLFIVRGNLESIGKDFGTVKLSGGDICGEELLTWCLEHSGVQKNNKKFKRTGQRAISSRTVRCISNVEAFSLQAADVEEVTRLFSRLLRNPRVQGAI</sequence>
<dbReference type="PANTHER" id="PTHR45651">
    <property type="entry name" value="CYCLIC NUCLEOTIDE-GATED ION CHANNEL 15-RELATED-RELATED"/>
    <property type="match status" value="1"/>
</dbReference>
<keyword evidence="1" id="KW-0813">Transport</keyword>
<proteinExistence type="predicted"/>
<keyword evidence="2" id="KW-0407">Ion channel</keyword>